<dbReference type="InterPro" id="IPR016166">
    <property type="entry name" value="FAD-bd_PCMH"/>
</dbReference>
<dbReference type="InterPro" id="IPR016169">
    <property type="entry name" value="FAD-bd_PCMH_sub2"/>
</dbReference>
<protein>
    <submittedName>
        <fullName evidence="7">Related to FAD dependent oxidoreductase</fullName>
    </submittedName>
</protein>
<dbReference type="InterPro" id="IPR006094">
    <property type="entry name" value="Oxid_FAD_bind_N"/>
</dbReference>
<feature type="signal peptide" evidence="5">
    <location>
        <begin position="1"/>
        <end position="21"/>
    </location>
</feature>
<evidence type="ECO:0000256" key="4">
    <source>
        <dbReference type="ARBA" id="ARBA00023002"/>
    </source>
</evidence>
<dbReference type="STRING" id="576137.A0A1L7XG40"/>
<dbReference type="InterPro" id="IPR036318">
    <property type="entry name" value="FAD-bd_PCMH-like_sf"/>
</dbReference>
<evidence type="ECO:0000313" key="7">
    <source>
        <dbReference type="EMBL" id="CZR63992.1"/>
    </source>
</evidence>
<dbReference type="InterPro" id="IPR050416">
    <property type="entry name" value="FAD-linked_Oxidoreductase"/>
</dbReference>
<keyword evidence="4" id="KW-0560">Oxidoreductase</keyword>
<keyword evidence="8" id="KW-1185">Reference proteome</keyword>
<reference evidence="7 8" key="1">
    <citation type="submission" date="2016-03" db="EMBL/GenBank/DDBJ databases">
        <authorList>
            <person name="Ploux O."/>
        </authorList>
    </citation>
    <scope>NUCLEOTIDE SEQUENCE [LARGE SCALE GENOMIC DNA]</scope>
    <source>
        <strain evidence="7 8">UAMH 11012</strain>
    </source>
</reference>
<evidence type="ECO:0000256" key="2">
    <source>
        <dbReference type="ARBA" id="ARBA00022630"/>
    </source>
</evidence>
<keyword evidence="3" id="KW-0274">FAD</keyword>
<dbReference type="Proteomes" id="UP000184330">
    <property type="component" value="Unassembled WGS sequence"/>
</dbReference>
<dbReference type="AlphaFoldDB" id="A0A1L7XG40"/>
<evidence type="ECO:0000313" key="8">
    <source>
        <dbReference type="Proteomes" id="UP000184330"/>
    </source>
</evidence>
<evidence type="ECO:0000259" key="6">
    <source>
        <dbReference type="PROSITE" id="PS51387"/>
    </source>
</evidence>
<organism evidence="7 8">
    <name type="scientific">Phialocephala subalpina</name>
    <dbReference type="NCBI Taxonomy" id="576137"/>
    <lineage>
        <taxon>Eukaryota</taxon>
        <taxon>Fungi</taxon>
        <taxon>Dikarya</taxon>
        <taxon>Ascomycota</taxon>
        <taxon>Pezizomycotina</taxon>
        <taxon>Leotiomycetes</taxon>
        <taxon>Helotiales</taxon>
        <taxon>Mollisiaceae</taxon>
        <taxon>Phialocephala</taxon>
        <taxon>Phialocephala fortinii species complex</taxon>
    </lineage>
</organism>
<evidence type="ECO:0000256" key="5">
    <source>
        <dbReference type="SAM" id="SignalP"/>
    </source>
</evidence>
<dbReference type="GO" id="GO:0016491">
    <property type="term" value="F:oxidoreductase activity"/>
    <property type="evidence" value="ECO:0007669"/>
    <property type="project" value="UniProtKB-KW"/>
</dbReference>
<dbReference type="Pfam" id="PF01565">
    <property type="entry name" value="FAD_binding_4"/>
    <property type="match status" value="1"/>
</dbReference>
<sequence>MTKLISLVGCVLPLLLSSVSASTTCETIAATTNITIEYPLSLSYSSDQFEYWSSDCGRLLPSCIFVPSTSSEVSTIIQILNANNESFAIKAGGHNPNQYYSSIDGGPLINLKGLNEVVYDAATGTAKVGPGNRWTDVVKALEPDGVTVVGGRIGHVGVGGYILGGGLSYLSTQYGWAMNNVAEFEVVLANGTIVTASPFSNPELYTVLKGGGNNFGVVTTYTLFTHPIGTIWGGILIFGSDKTEELLLAIRNFTAEYENEKSAIIATNEITLATLVNIWAIFLFYDGAAPPAGTFDMFTSLSPTLDTTGPQNYSAFVSAEDSLVITGQIYTIMTEMSPLPDTTNGYEVMKAYHDQWYNVTMSNALVTGLVATMAWQPLPKRLAAHALSQGGDLLALSPDVDRILMEVDFSYDLPTDDTQINAGVKEIFTGLRSLEQGFVKEGKLEDAYVPLFMNDANFQQDYWGRLSPGTAEFARAVRDEVDPRGLFRERTGGFKM</sequence>
<gene>
    <name evidence="7" type="ORF">PAC_13889</name>
</gene>
<accession>A0A1L7XG40</accession>
<dbReference type="SUPFAM" id="SSF56176">
    <property type="entry name" value="FAD-binding/transporter-associated domain-like"/>
    <property type="match status" value="1"/>
</dbReference>
<feature type="chain" id="PRO_5013290222" evidence="5">
    <location>
        <begin position="22"/>
        <end position="496"/>
    </location>
</feature>
<dbReference type="PANTHER" id="PTHR42973:SF13">
    <property type="entry name" value="FAD-BINDING PCMH-TYPE DOMAIN-CONTAINING PROTEIN"/>
    <property type="match status" value="1"/>
</dbReference>
<keyword evidence="5" id="KW-0732">Signal</keyword>
<dbReference type="PANTHER" id="PTHR42973">
    <property type="entry name" value="BINDING OXIDOREDUCTASE, PUTATIVE (AFU_ORTHOLOGUE AFUA_1G17690)-RELATED"/>
    <property type="match status" value="1"/>
</dbReference>
<dbReference type="GO" id="GO:0071949">
    <property type="term" value="F:FAD binding"/>
    <property type="evidence" value="ECO:0007669"/>
    <property type="project" value="InterPro"/>
</dbReference>
<dbReference type="EMBL" id="FJOG01000025">
    <property type="protein sequence ID" value="CZR63992.1"/>
    <property type="molecule type" value="Genomic_DNA"/>
</dbReference>
<comment type="similarity">
    <text evidence="1">Belongs to the oxygen-dependent FAD-linked oxidoreductase family.</text>
</comment>
<dbReference type="Gene3D" id="3.30.465.10">
    <property type="match status" value="1"/>
</dbReference>
<evidence type="ECO:0000256" key="1">
    <source>
        <dbReference type="ARBA" id="ARBA00005466"/>
    </source>
</evidence>
<dbReference type="OrthoDB" id="2151789at2759"/>
<feature type="domain" description="FAD-binding PCMH-type" evidence="6">
    <location>
        <begin position="57"/>
        <end position="228"/>
    </location>
</feature>
<evidence type="ECO:0000256" key="3">
    <source>
        <dbReference type="ARBA" id="ARBA00022827"/>
    </source>
</evidence>
<keyword evidence="2" id="KW-0285">Flavoprotein</keyword>
<proteinExistence type="inferred from homology"/>
<dbReference type="PROSITE" id="PS51387">
    <property type="entry name" value="FAD_PCMH"/>
    <property type="match status" value="1"/>
</dbReference>
<name>A0A1L7XG40_9HELO</name>